<proteinExistence type="inferred from homology"/>
<dbReference type="PANTHER" id="PTHR21964">
    <property type="entry name" value="BREAST CANCER METASTASIS-SUPPRESSOR 1"/>
    <property type="match status" value="1"/>
</dbReference>
<dbReference type="Proteomes" id="UP001168972">
    <property type="component" value="Unassembled WGS sequence"/>
</dbReference>
<dbReference type="EMBL" id="JAQQBR010000003">
    <property type="protein sequence ID" value="KAK0180285.1"/>
    <property type="molecule type" value="Genomic_DNA"/>
</dbReference>
<feature type="compositionally biased region" description="Low complexity" evidence="7">
    <location>
        <begin position="136"/>
        <end position="149"/>
    </location>
</feature>
<evidence type="ECO:0000256" key="6">
    <source>
        <dbReference type="ARBA" id="ARBA00038256"/>
    </source>
</evidence>
<feature type="region of interest" description="Disordered" evidence="7">
    <location>
        <begin position="123"/>
        <end position="169"/>
    </location>
</feature>
<evidence type="ECO:0000256" key="1">
    <source>
        <dbReference type="ARBA" id="ARBA00004123"/>
    </source>
</evidence>
<reference evidence="8" key="1">
    <citation type="journal article" date="2023" name="bioRxiv">
        <title>Scaffold-level genome assemblies of two parasitoid biocontrol wasps reveal the parthenogenesis mechanism and an associated novel virus.</title>
        <authorList>
            <person name="Inwood S."/>
            <person name="Skelly J."/>
            <person name="Guhlin J."/>
            <person name="Harrop T."/>
            <person name="Goldson S."/>
            <person name="Dearden P."/>
        </authorList>
    </citation>
    <scope>NUCLEOTIDE SEQUENCE</scope>
    <source>
        <strain evidence="8">Lincoln</strain>
        <tissue evidence="8">Whole body</tissue>
    </source>
</reference>
<reference evidence="8" key="2">
    <citation type="submission" date="2023-03" db="EMBL/GenBank/DDBJ databases">
        <authorList>
            <person name="Inwood S.N."/>
            <person name="Skelly J.G."/>
            <person name="Guhlin J."/>
            <person name="Harrop T.W.R."/>
            <person name="Goldson S.G."/>
            <person name="Dearden P.K."/>
        </authorList>
    </citation>
    <scope>NUCLEOTIDE SEQUENCE</scope>
    <source>
        <strain evidence="8">Lincoln</strain>
        <tissue evidence="8">Whole body</tissue>
    </source>
</reference>
<organism evidence="8 9">
    <name type="scientific">Microctonus hyperodae</name>
    <name type="common">Parasitoid wasp</name>
    <dbReference type="NCBI Taxonomy" id="165561"/>
    <lineage>
        <taxon>Eukaryota</taxon>
        <taxon>Metazoa</taxon>
        <taxon>Ecdysozoa</taxon>
        <taxon>Arthropoda</taxon>
        <taxon>Hexapoda</taxon>
        <taxon>Insecta</taxon>
        <taxon>Pterygota</taxon>
        <taxon>Neoptera</taxon>
        <taxon>Endopterygota</taxon>
        <taxon>Hymenoptera</taxon>
        <taxon>Apocrita</taxon>
        <taxon>Ichneumonoidea</taxon>
        <taxon>Braconidae</taxon>
        <taxon>Euphorinae</taxon>
        <taxon>Microctonus</taxon>
    </lineage>
</organism>
<dbReference type="Pfam" id="PF08598">
    <property type="entry name" value="Sds3"/>
    <property type="match status" value="1"/>
</dbReference>
<keyword evidence="9" id="KW-1185">Reference proteome</keyword>
<evidence type="ECO:0000313" key="8">
    <source>
        <dbReference type="EMBL" id="KAK0180285.1"/>
    </source>
</evidence>
<dbReference type="GO" id="GO:0005654">
    <property type="term" value="C:nucleoplasm"/>
    <property type="evidence" value="ECO:0007669"/>
    <property type="project" value="UniProtKB-ARBA"/>
</dbReference>
<dbReference type="SMART" id="SM01401">
    <property type="entry name" value="Sds3"/>
    <property type="match status" value="1"/>
</dbReference>
<evidence type="ECO:0000256" key="3">
    <source>
        <dbReference type="ARBA" id="ARBA00023015"/>
    </source>
</evidence>
<dbReference type="FunFam" id="1.20.5.1500:FF:000002">
    <property type="entry name" value="breast cancer metastasis-suppressor 1-like protein-A"/>
    <property type="match status" value="1"/>
</dbReference>
<keyword evidence="3" id="KW-0805">Transcription regulation</keyword>
<dbReference type="InterPro" id="IPR013907">
    <property type="entry name" value="Sds3"/>
</dbReference>
<comment type="similarity">
    <text evidence="6">Belongs to the BRMS1 family.</text>
</comment>
<evidence type="ECO:0000256" key="5">
    <source>
        <dbReference type="ARBA" id="ARBA00023242"/>
    </source>
</evidence>
<keyword evidence="2" id="KW-0678">Repressor</keyword>
<comment type="caution">
    <text evidence="8">The sequence shown here is derived from an EMBL/GenBank/DDBJ whole genome shotgun (WGS) entry which is preliminary data.</text>
</comment>
<dbReference type="AlphaFoldDB" id="A0AA39G2F0"/>
<protein>
    <submittedName>
        <fullName evidence="8">Uncharacterized protein</fullName>
    </submittedName>
</protein>
<gene>
    <name evidence="8" type="ORF">PV327_005945</name>
</gene>
<evidence type="ECO:0000256" key="4">
    <source>
        <dbReference type="ARBA" id="ARBA00023163"/>
    </source>
</evidence>
<evidence type="ECO:0000256" key="2">
    <source>
        <dbReference type="ARBA" id="ARBA00022491"/>
    </source>
</evidence>
<accession>A0AA39G2F0</accession>
<evidence type="ECO:0000313" key="9">
    <source>
        <dbReference type="Proteomes" id="UP001168972"/>
    </source>
</evidence>
<name>A0AA39G2F0_MICHY</name>
<comment type="subcellular location">
    <subcellularLocation>
        <location evidence="1">Nucleus</location>
    </subcellularLocation>
</comment>
<sequence length="348" mass="40432">MPWCPPTKYSPPRGATHDRCAIRRAYDQQKPMKLIYNTKSIVIIDKYLLKIEAPFLDAVRRTLDDRYTDNVESIYKLTIKFIIETLIDGYDKALKDSGQVPLLLIRLIIGTILYLNIQMPSVKDDSEPEGEEMSHDSNNSDQSSVSGDSSAEHTDSDDSSEMDEDECERRRNECMENLVDLERQFTLLREQLYRERITQVDTKLSEVKVGKSEEYLVPLERLKENMKTKTEVAGVLKQLRLQNIQHKFLAEEQAAQQNFESEKGLVYDAIYSDLQEKIRRLEEDRNNVDIHADLWLSSSGRKRRNHTDRRRAVSVTGPYIVYMLNDSEILEDWALIKKSMSSRKADML</sequence>
<evidence type="ECO:0000256" key="7">
    <source>
        <dbReference type="SAM" id="MobiDB-lite"/>
    </source>
</evidence>
<keyword evidence="4" id="KW-0804">Transcription</keyword>
<keyword evidence="5" id="KW-0539">Nucleus</keyword>
<dbReference type="Gene3D" id="1.20.5.1500">
    <property type="match status" value="1"/>
</dbReference>
<dbReference type="GO" id="GO:0010468">
    <property type="term" value="P:regulation of gene expression"/>
    <property type="evidence" value="ECO:0007669"/>
    <property type="project" value="UniProtKB-ARBA"/>
</dbReference>
<feature type="compositionally biased region" description="Acidic residues" evidence="7">
    <location>
        <begin position="157"/>
        <end position="166"/>
    </location>
</feature>